<evidence type="ECO:0000256" key="4">
    <source>
        <dbReference type="ARBA" id="ARBA00023242"/>
    </source>
</evidence>
<dbReference type="GO" id="GO:0003677">
    <property type="term" value="F:DNA binding"/>
    <property type="evidence" value="ECO:0007669"/>
    <property type="project" value="InterPro"/>
</dbReference>
<name>A0A7N1A039_KALFE</name>
<feature type="region of interest" description="Disordered" evidence="5">
    <location>
        <begin position="1"/>
        <end position="133"/>
    </location>
</feature>
<reference evidence="6" key="1">
    <citation type="submission" date="2021-01" db="UniProtKB">
        <authorList>
            <consortium name="EnsemblPlants"/>
        </authorList>
    </citation>
    <scope>IDENTIFICATION</scope>
</reference>
<evidence type="ECO:0000256" key="1">
    <source>
        <dbReference type="ARBA" id="ARBA00004123"/>
    </source>
</evidence>
<evidence type="ECO:0000256" key="3">
    <source>
        <dbReference type="ARBA" id="ARBA00023163"/>
    </source>
</evidence>
<feature type="compositionally biased region" description="Low complexity" evidence="5">
    <location>
        <begin position="236"/>
        <end position="251"/>
    </location>
</feature>
<keyword evidence="3" id="KW-0804">Transcription</keyword>
<dbReference type="Pfam" id="PF05132">
    <property type="entry name" value="RNA_pol_Rpc4"/>
    <property type="match status" value="1"/>
</dbReference>
<dbReference type="PANTHER" id="PTHR13408">
    <property type="entry name" value="DNA-DIRECTED RNA POLYMERASE III"/>
    <property type="match status" value="1"/>
</dbReference>
<keyword evidence="4" id="KW-0539">Nucleus</keyword>
<feature type="compositionally biased region" description="Polar residues" evidence="5">
    <location>
        <begin position="273"/>
        <end position="287"/>
    </location>
</feature>
<feature type="region of interest" description="Disordered" evidence="5">
    <location>
        <begin position="230"/>
        <end position="303"/>
    </location>
</feature>
<protein>
    <submittedName>
        <fullName evidence="6">Uncharacterized protein</fullName>
    </submittedName>
</protein>
<accession>A0A7N1A039</accession>
<dbReference type="AlphaFoldDB" id="A0A7N1A039"/>
<dbReference type="GO" id="GO:0042797">
    <property type="term" value="P:tRNA transcription by RNA polymerase III"/>
    <property type="evidence" value="ECO:0007669"/>
    <property type="project" value="TreeGrafter"/>
</dbReference>
<feature type="compositionally biased region" description="Basic residues" evidence="5">
    <location>
        <begin position="12"/>
        <end position="26"/>
    </location>
</feature>
<evidence type="ECO:0000256" key="5">
    <source>
        <dbReference type="SAM" id="MobiDB-lite"/>
    </source>
</evidence>
<keyword evidence="2" id="KW-0240">DNA-directed RNA polymerase</keyword>
<evidence type="ECO:0000313" key="6">
    <source>
        <dbReference type="EnsemblPlants" id="Kaladp0055s0405.1.v1.1"/>
    </source>
</evidence>
<proteinExistence type="predicted"/>
<dbReference type="EnsemblPlants" id="Kaladp0055s0405.1.v1.1">
    <property type="protein sequence ID" value="Kaladp0055s0405.1.v1.1"/>
    <property type="gene ID" value="Kaladp0055s0405.v1.1"/>
</dbReference>
<comment type="subcellular location">
    <subcellularLocation>
        <location evidence="1">Nucleus</location>
    </subcellularLocation>
</comment>
<evidence type="ECO:0000313" key="7">
    <source>
        <dbReference type="Proteomes" id="UP000594263"/>
    </source>
</evidence>
<dbReference type="Proteomes" id="UP000594263">
    <property type="component" value="Unplaced"/>
</dbReference>
<dbReference type="GO" id="GO:0005666">
    <property type="term" value="C:RNA polymerase III complex"/>
    <property type="evidence" value="ECO:0007669"/>
    <property type="project" value="InterPro"/>
</dbReference>
<dbReference type="PANTHER" id="PTHR13408:SF0">
    <property type="entry name" value="DNA-DIRECTED RNA POLYMERASE III SUBUNIT RPC4"/>
    <property type="match status" value="1"/>
</dbReference>
<feature type="compositionally biased region" description="Polar residues" evidence="5">
    <location>
        <begin position="73"/>
        <end position="86"/>
    </location>
</feature>
<keyword evidence="7" id="KW-1185">Reference proteome</keyword>
<feature type="compositionally biased region" description="Low complexity" evidence="5">
    <location>
        <begin position="58"/>
        <end position="72"/>
    </location>
</feature>
<evidence type="ECO:0000256" key="2">
    <source>
        <dbReference type="ARBA" id="ARBA00022478"/>
    </source>
</evidence>
<dbReference type="Gramene" id="Kaladp0055s0405.1.v1.1">
    <property type="protein sequence ID" value="Kaladp0055s0405.1.v1.1"/>
    <property type="gene ID" value="Kaladp0055s0405.v1.1"/>
</dbReference>
<feature type="compositionally biased region" description="Basic and acidic residues" evidence="5">
    <location>
        <begin position="43"/>
        <end position="57"/>
    </location>
</feature>
<dbReference type="InterPro" id="IPR007811">
    <property type="entry name" value="RPC4"/>
</dbReference>
<organism evidence="6 7">
    <name type="scientific">Kalanchoe fedtschenkoi</name>
    <name type="common">Lavender scallops</name>
    <name type="synonym">South American air plant</name>
    <dbReference type="NCBI Taxonomy" id="63787"/>
    <lineage>
        <taxon>Eukaryota</taxon>
        <taxon>Viridiplantae</taxon>
        <taxon>Streptophyta</taxon>
        <taxon>Embryophyta</taxon>
        <taxon>Tracheophyta</taxon>
        <taxon>Spermatophyta</taxon>
        <taxon>Magnoliopsida</taxon>
        <taxon>eudicotyledons</taxon>
        <taxon>Gunneridae</taxon>
        <taxon>Pentapetalae</taxon>
        <taxon>Saxifragales</taxon>
        <taxon>Crassulaceae</taxon>
        <taxon>Kalanchoe</taxon>
    </lineage>
</organism>
<sequence>MNFDDIPPQPHPKSRFIPKGKTRKLRPVAPKREPDDDDAALDILKRFQEIGRSRKLESSSSKDSLADAVKSSELVSSAPSSYGTDTTENHGLDKTGYSGGGGGSYALRSKVSKSDGKQKALCLRSPDISPDDVVYSEPARAVSKKVKKDYVEPWDYTTYYPTSLPLRKPYSGCPEILDAEEFGENQIVEPDESVENLASELGLLASEACEETELFLVQLPQKLPITKELSGAKRPSFSGSSASNASSSGSGKQIVISPSTGSASVPGPARNLPKSQAISLPTGSTTLLGPARNLPKSLASRPVHDPTQTNCFEGLPAGHLGKMLVYKSGKVKWKMGENVFDVAPGIHFDSMAQDAVAMNAEERTCCEIKKLEKKMTVTPDVDFLLDSIL</sequence>